<evidence type="ECO:0000313" key="2">
    <source>
        <dbReference type="EMBL" id="KAG2272014.1"/>
    </source>
</evidence>
<reference evidence="2 3" key="1">
    <citation type="submission" date="2020-02" db="EMBL/GenBank/DDBJ databases">
        <authorList>
            <person name="Ma Q."/>
            <person name="Huang Y."/>
            <person name="Song X."/>
            <person name="Pei D."/>
        </authorList>
    </citation>
    <scope>NUCLEOTIDE SEQUENCE [LARGE SCALE GENOMIC DNA]</scope>
    <source>
        <strain evidence="2">Sxm20200214</strain>
        <tissue evidence="2">Leaf</tissue>
    </source>
</reference>
<comment type="caution">
    <text evidence="2">The sequence shown here is derived from an EMBL/GenBank/DDBJ whole genome shotgun (WGS) entry which is preliminary data.</text>
</comment>
<name>A0A8X7QKD6_BRACI</name>
<sequence length="100" mass="11642">MCEQNSTLEPKHVDYRSRNIDLLFDIHTIDPKNQPRFSDRVDWRKRDQKCRSRTDSGSNRRRSWREDGAIRATVFPGTKAGKIDAVRVTVSRKQKLATAV</sequence>
<organism evidence="2 3">
    <name type="scientific">Brassica carinata</name>
    <name type="common">Ethiopian mustard</name>
    <name type="synonym">Abyssinian cabbage</name>
    <dbReference type="NCBI Taxonomy" id="52824"/>
    <lineage>
        <taxon>Eukaryota</taxon>
        <taxon>Viridiplantae</taxon>
        <taxon>Streptophyta</taxon>
        <taxon>Embryophyta</taxon>
        <taxon>Tracheophyta</taxon>
        <taxon>Spermatophyta</taxon>
        <taxon>Magnoliopsida</taxon>
        <taxon>eudicotyledons</taxon>
        <taxon>Gunneridae</taxon>
        <taxon>Pentapetalae</taxon>
        <taxon>rosids</taxon>
        <taxon>malvids</taxon>
        <taxon>Brassicales</taxon>
        <taxon>Brassicaceae</taxon>
        <taxon>Brassiceae</taxon>
        <taxon>Brassica</taxon>
    </lineage>
</organism>
<dbReference type="EMBL" id="JAAMPC010000013">
    <property type="protein sequence ID" value="KAG2272014.1"/>
    <property type="molecule type" value="Genomic_DNA"/>
</dbReference>
<dbReference type="AlphaFoldDB" id="A0A8X7QKD6"/>
<evidence type="ECO:0000256" key="1">
    <source>
        <dbReference type="SAM" id="MobiDB-lite"/>
    </source>
</evidence>
<keyword evidence="3" id="KW-1185">Reference proteome</keyword>
<feature type="region of interest" description="Disordered" evidence="1">
    <location>
        <begin position="33"/>
        <end position="66"/>
    </location>
</feature>
<dbReference type="Proteomes" id="UP000886595">
    <property type="component" value="Unassembled WGS sequence"/>
</dbReference>
<feature type="compositionally biased region" description="Basic and acidic residues" evidence="1">
    <location>
        <begin position="37"/>
        <end position="54"/>
    </location>
</feature>
<gene>
    <name evidence="2" type="ORF">Bca52824_066569</name>
</gene>
<accession>A0A8X7QKD6</accession>
<proteinExistence type="predicted"/>
<protein>
    <submittedName>
        <fullName evidence="2">Uncharacterized protein</fullName>
    </submittedName>
</protein>
<evidence type="ECO:0000313" key="3">
    <source>
        <dbReference type="Proteomes" id="UP000886595"/>
    </source>
</evidence>